<evidence type="ECO:0000256" key="5">
    <source>
        <dbReference type="PROSITE-ProRule" id="PRU10139"/>
    </source>
</evidence>
<comment type="catalytic activity">
    <reaction evidence="3">
        <text>a nitrile + 2 H2O = a carboxylate + NH4(+)</text>
        <dbReference type="Rhea" id="RHEA:21724"/>
        <dbReference type="ChEBI" id="CHEBI:15377"/>
        <dbReference type="ChEBI" id="CHEBI:18379"/>
        <dbReference type="ChEBI" id="CHEBI:28938"/>
        <dbReference type="ChEBI" id="CHEBI:29067"/>
        <dbReference type="EC" id="3.5.5.1"/>
    </reaction>
</comment>
<keyword evidence="2" id="KW-0378">Hydrolase</keyword>
<dbReference type="RefSeq" id="XP_064707590.1">
    <property type="nucleotide sequence ID" value="XM_064856414.1"/>
</dbReference>
<dbReference type="EC" id="3.5.5.1" evidence="4"/>
<dbReference type="InterPro" id="IPR036526">
    <property type="entry name" value="C-N_Hydrolase_sf"/>
</dbReference>
<feature type="active site" description="Proton acceptor" evidence="5">
    <location>
        <position position="52"/>
    </location>
</feature>
<sequence length="866" mass="96334">MGSTETTSSSTLRVAVAQYEPEWLDLQGSVKKTCSIITEAAKRGAKILAFPECWITGYPAYIWARPLDPVLTTKYIQNSLAVDSDEMRTIQKCAAANGIVVSLGFSENDHNSVYIAQALIDSDGKILMTRRKLKPTHMERTIFGDSSGNSLINVASTKLGKRVGSLACWEHCQPLLKYHTATQREDIHVAGWPPLSPHAGPELFSMSKEGCLCLSQTYAIETQTFVLHSTTVIGQKGIDAMSTAGAILMSSPGGGYSAVVGPDGRLLSEYLEPTEEGLVIADIDTNMTIMARSFLDIVGHYSRPDLLWLGCDTREKKHKLEKRTKPEEPAEDEENQYRFIGQDKVRWKKSPWSHKPDEAVENGATGGQAATKVAKRDTNRTASDHPLESVTSSHGLPHDAEVPDLFGRQLFSILKLEDCNVGSLEDMANLNSETCVQFLNHYQDMSETSPFALRLRTTDVHALLSNSPMLLLSIILTASSSNANLQKQADRAFLQVFADKVIVQGQKAMEIFQSLLTYLNWYHLRFDAQKQQFYQFMQLANGMASDLLLPRVLSNSSEDSILTVQLIDQARALLQCYYLNVASALGFDRCETMQCPSSLKAAAQVLARAKEWPLDQAAPSMLELMNIACCHQKDMKEPKGDSQCLESLESLRETLYGWTMSTTSASSGTMLAPTYHFIVAYTFLKSKSLRQPGSPALKVGLEACQAVLFKILEKGSCHLVKLSIVEWAHLITTLFILPWLEISAIVDHPIDSTRPATPLTLYFVSIFRLQLSDLKLLSESETVLKAEILSGWLETILAAVETRARALADRFRNRSDDEETAFELVNSFLKKEMVGLPESLDVTHKAEQGRSREDSWIEFMSDWLDW</sequence>
<dbReference type="SUPFAM" id="SSF56317">
    <property type="entry name" value="Carbon-nitrogen hydrolase"/>
    <property type="match status" value="1"/>
</dbReference>
<evidence type="ECO:0000256" key="2">
    <source>
        <dbReference type="ARBA" id="ARBA00022801"/>
    </source>
</evidence>
<dbReference type="InterPro" id="IPR000132">
    <property type="entry name" value="Nitrilase/CN_hydratase_CS"/>
</dbReference>
<feature type="domain" description="CN hydrolase" evidence="7">
    <location>
        <begin position="12"/>
        <end position="285"/>
    </location>
</feature>
<reference evidence="8 9" key="1">
    <citation type="submission" date="2023-08" db="EMBL/GenBank/DDBJ databases">
        <title>Black Yeasts Isolated from many extreme environments.</title>
        <authorList>
            <person name="Coleine C."/>
            <person name="Stajich J.E."/>
            <person name="Selbmann L."/>
        </authorList>
    </citation>
    <scope>NUCLEOTIDE SEQUENCE [LARGE SCALE GENOMIC DNA]</scope>
    <source>
        <strain evidence="8 9">CCFEE 5792</strain>
    </source>
</reference>
<name>A0AAV9NDK4_9EURO</name>
<dbReference type="EMBL" id="JAVRRD010000009">
    <property type="protein sequence ID" value="KAK5055159.1"/>
    <property type="molecule type" value="Genomic_DNA"/>
</dbReference>
<keyword evidence="9" id="KW-1185">Reference proteome</keyword>
<feature type="region of interest" description="Disordered" evidence="6">
    <location>
        <begin position="317"/>
        <end position="396"/>
    </location>
</feature>
<evidence type="ECO:0000256" key="4">
    <source>
        <dbReference type="ARBA" id="ARBA00039045"/>
    </source>
</evidence>
<gene>
    <name evidence="8" type="ORF">LTR84_012908</name>
</gene>
<evidence type="ECO:0000256" key="6">
    <source>
        <dbReference type="SAM" id="MobiDB-lite"/>
    </source>
</evidence>
<evidence type="ECO:0000256" key="1">
    <source>
        <dbReference type="ARBA" id="ARBA00008129"/>
    </source>
</evidence>
<dbReference type="CDD" id="cd07564">
    <property type="entry name" value="nitrilases_CHs"/>
    <property type="match status" value="1"/>
</dbReference>
<evidence type="ECO:0000256" key="3">
    <source>
        <dbReference type="ARBA" id="ARBA00036406"/>
    </source>
</evidence>
<dbReference type="PROSITE" id="PS00920">
    <property type="entry name" value="NITRIL_CHT_1"/>
    <property type="match status" value="1"/>
</dbReference>
<evidence type="ECO:0000259" key="7">
    <source>
        <dbReference type="PROSITE" id="PS50263"/>
    </source>
</evidence>
<evidence type="ECO:0000313" key="9">
    <source>
        <dbReference type="Proteomes" id="UP001358417"/>
    </source>
</evidence>
<dbReference type="PANTHER" id="PTHR46044:SF14">
    <property type="entry name" value="ARYLACETONITRILASE"/>
    <property type="match status" value="1"/>
</dbReference>
<dbReference type="Gene3D" id="3.60.110.10">
    <property type="entry name" value="Carbon-nitrogen hydrolase"/>
    <property type="match status" value="1"/>
</dbReference>
<proteinExistence type="inferred from homology"/>
<dbReference type="InterPro" id="IPR003010">
    <property type="entry name" value="C-N_Hydrolase"/>
</dbReference>
<dbReference type="InterPro" id="IPR044149">
    <property type="entry name" value="Nitrilases_CHs"/>
</dbReference>
<dbReference type="Pfam" id="PF00795">
    <property type="entry name" value="CN_hydrolase"/>
    <property type="match status" value="1"/>
</dbReference>
<dbReference type="FunFam" id="3.60.110.10:FF:000011">
    <property type="entry name" value="Cyanide hydratase"/>
    <property type="match status" value="1"/>
</dbReference>
<comment type="caution">
    <text evidence="8">The sequence shown here is derived from an EMBL/GenBank/DDBJ whole genome shotgun (WGS) entry which is preliminary data.</text>
</comment>
<dbReference type="GeneID" id="89981045"/>
<organism evidence="8 9">
    <name type="scientific">Exophiala bonariae</name>
    <dbReference type="NCBI Taxonomy" id="1690606"/>
    <lineage>
        <taxon>Eukaryota</taxon>
        <taxon>Fungi</taxon>
        <taxon>Dikarya</taxon>
        <taxon>Ascomycota</taxon>
        <taxon>Pezizomycotina</taxon>
        <taxon>Eurotiomycetes</taxon>
        <taxon>Chaetothyriomycetidae</taxon>
        <taxon>Chaetothyriales</taxon>
        <taxon>Herpotrichiellaceae</taxon>
        <taxon>Exophiala</taxon>
    </lineage>
</organism>
<feature type="compositionally biased region" description="Basic and acidic residues" evidence="6">
    <location>
        <begin position="374"/>
        <end position="387"/>
    </location>
</feature>
<dbReference type="PROSITE" id="PS50263">
    <property type="entry name" value="CN_HYDROLASE"/>
    <property type="match status" value="1"/>
</dbReference>
<dbReference type="GO" id="GO:0000257">
    <property type="term" value="F:nitrilase activity"/>
    <property type="evidence" value="ECO:0007669"/>
    <property type="project" value="UniProtKB-EC"/>
</dbReference>
<dbReference type="PANTHER" id="PTHR46044">
    <property type="entry name" value="NITRILASE"/>
    <property type="match status" value="1"/>
</dbReference>
<dbReference type="Proteomes" id="UP001358417">
    <property type="component" value="Unassembled WGS sequence"/>
</dbReference>
<accession>A0AAV9NDK4</accession>
<dbReference type="GO" id="GO:0016836">
    <property type="term" value="F:hydro-lyase activity"/>
    <property type="evidence" value="ECO:0007669"/>
    <property type="project" value="UniProtKB-ARBA"/>
</dbReference>
<protein>
    <recommendedName>
        <fullName evidence="4">nitrilase</fullName>
        <ecNumber evidence="4">3.5.5.1</ecNumber>
    </recommendedName>
</protein>
<evidence type="ECO:0000313" key="8">
    <source>
        <dbReference type="EMBL" id="KAK5055159.1"/>
    </source>
</evidence>
<comment type="similarity">
    <text evidence="1">Belongs to the carbon-nitrogen hydrolase superfamily. Nitrilase family.</text>
</comment>
<dbReference type="AlphaFoldDB" id="A0AAV9NDK4"/>